<accession>A0AAD5YFJ9</accession>
<feature type="region of interest" description="Disordered" evidence="1">
    <location>
        <begin position="1"/>
        <end position="21"/>
    </location>
</feature>
<dbReference type="EMBL" id="JANAWD010000263">
    <property type="protein sequence ID" value="KAJ3482659.1"/>
    <property type="molecule type" value="Genomic_DNA"/>
</dbReference>
<protein>
    <submittedName>
        <fullName evidence="2">Uncharacterized protein</fullName>
    </submittedName>
</protein>
<name>A0AAD5YFJ9_9APHY</name>
<sequence length="105" mass="11537">MASNVPPQSPPAPSHDPYDLFFTGRDHPRDGCIMIGHVGAENRPVYYNFETANVTPTGTRTTVYRDGNQAVGFFDWTMGVHLGMVTIGTKQVPMSYLVMQGSTTK</sequence>
<evidence type="ECO:0000313" key="2">
    <source>
        <dbReference type="EMBL" id="KAJ3482659.1"/>
    </source>
</evidence>
<evidence type="ECO:0000313" key="3">
    <source>
        <dbReference type="Proteomes" id="UP001212997"/>
    </source>
</evidence>
<proteinExistence type="predicted"/>
<organism evidence="2 3">
    <name type="scientific">Meripilus lineatus</name>
    <dbReference type="NCBI Taxonomy" id="2056292"/>
    <lineage>
        <taxon>Eukaryota</taxon>
        <taxon>Fungi</taxon>
        <taxon>Dikarya</taxon>
        <taxon>Basidiomycota</taxon>
        <taxon>Agaricomycotina</taxon>
        <taxon>Agaricomycetes</taxon>
        <taxon>Polyporales</taxon>
        <taxon>Meripilaceae</taxon>
        <taxon>Meripilus</taxon>
    </lineage>
</organism>
<evidence type="ECO:0000256" key="1">
    <source>
        <dbReference type="SAM" id="MobiDB-lite"/>
    </source>
</evidence>
<dbReference type="Proteomes" id="UP001212997">
    <property type="component" value="Unassembled WGS sequence"/>
</dbReference>
<dbReference type="AlphaFoldDB" id="A0AAD5YFJ9"/>
<reference evidence="2" key="1">
    <citation type="submission" date="2022-07" db="EMBL/GenBank/DDBJ databases">
        <title>Genome Sequence of Physisporinus lineatus.</title>
        <authorList>
            <person name="Buettner E."/>
        </authorList>
    </citation>
    <scope>NUCLEOTIDE SEQUENCE</scope>
    <source>
        <strain evidence="2">VT162</strain>
    </source>
</reference>
<gene>
    <name evidence="2" type="ORF">NLI96_g6834</name>
</gene>
<keyword evidence="3" id="KW-1185">Reference proteome</keyword>
<comment type="caution">
    <text evidence="2">The sequence shown here is derived from an EMBL/GenBank/DDBJ whole genome shotgun (WGS) entry which is preliminary data.</text>
</comment>